<feature type="compositionally biased region" description="Polar residues" evidence="1">
    <location>
        <begin position="8"/>
        <end position="20"/>
    </location>
</feature>
<reference evidence="3" key="3">
    <citation type="submission" date="2018-08" db="UniProtKB">
        <authorList>
            <consortium name="EnsemblPlants"/>
        </authorList>
    </citation>
    <scope>IDENTIFICATION</scope>
    <source>
        <strain evidence="3">cv. Bd21</strain>
    </source>
</reference>
<sequence>KHAAATLHTWTSSTRRTTQHAAALSAPNQARAAAASSHCAQMRPAPRPDPARRHKPPAASLRQGGSHLVPQAQMRPEPPAPRSPAPSRPLRLPRSLCAATATSRPRSSVVTLCWIDAAATQAWICAANRRRTPRRHPTARSSRRRTPRRLPLRILAHTPQSAAATSQPRESPAAAVCRTGFARRLPPATARGRGGLGRTGAAAAAR</sequence>
<dbReference type="Gramene" id="KQJ93426">
    <property type="protein sequence ID" value="KQJ93426"/>
    <property type="gene ID" value="BRADI_3g04533v3"/>
</dbReference>
<accession>A0A0Q3HJ73</accession>
<dbReference type="EnsemblPlants" id="KQJ93426">
    <property type="protein sequence ID" value="KQJ93426"/>
    <property type="gene ID" value="BRADI_3g04533v3"/>
</dbReference>
<feature type="region of interest" description="Disordered" evidence="1">
    <location>
        <begin position="1"/>
        <end position="91"/>
    </location>
</feature>
<dbReference type="InParanoid" id="A0A0Q3HJ73"/>
<evidence type="ECO:0000256" key="1">
    <source>
        <dbReference type="SAM" id="MobiDB-lite"/>
    </source>
</evidence>
<organism evidence="2">
    <name type="scientific">Brachypodium distachyon</name>
    <name type="common">Purple false brome</name>
    <name type="synonym">Trachynia distachya</name>
    <dbReference type="NCBI Taxonomy" id="15368"/>
    <lineage>
        <taxon>Eukaryota</taxon>
        <taxon>Viridiplantae</taxon>
        <taxon>Streptophyta</taxon>
        <taxon>Embryophyta</taxon>
        <taxon>Tracheophyta</taxon>
        <taxon>Spermatophyta</taxon>
        <taxon>Magnoliopsida</taxon>
        <taxon>Liliopsida</taxon>
        <taxon>Poales</taxon>
        <taxon>Poaceae</taxon>
        <taxon>BOP clade</taxon>
        <taxon>Pooideae</taxon>
        <taxon>Stipodae</taxon>
        <taxon>Brachypodieae</taxon>
        <taxon>Brachypodium</taxon>
    </lineage>
</organism>
<protein>
    <submittedName>
        <fullName evidence="2 3">Uncharacterized protein</fullName>
    </submittedName>
</protein>
<feature type="region of interest" description="Disordered" evidence="1">
    <location>
        <begin position="130"/>
        <end position="150"/>
    </location>
</feature>
<feature type="region of interest" description="Disordered" evidence="1">
    <location>
        <begin position="185"/>
        <end position="206"/>
    </location>
</feature>
<gene>
    <name evidence="2" type="ORF">BRADI_3g04533v3</name>
</gene>
<evidence type="ECO:0000313" key="2">
    <source>
        <dbReference type="EMBL" id="KQJ93426.1"/>
    </source>
</evidence>
<dbReference type="Proteomes" id="UP000008810">
    <property type="component" value="Chromosome 3"/>
</dbReference>
<feature type="compositionally biased region" description="Pro residues" evidence="1">
    <location>
        <begin position="76"/>
        <end position="87"/>
    </location>
</feature>
<keyword evidence="4" id="KW-1185">Reference proteome</keyword>
<feature type="non-terminal residue" evidence="2">
    <location>
        <position position="1"/>
    </location>
</feature>
<evidence type="ECO:0000313" key="3">
    <source>
        <dbReference type="EnsemblPlants" id="KQJ93426"/>
    </source>
</evidence>
<name>A0A0Q3HJ73_BRADI</name>
<dbReference type="EMBL" id="CM000882">
    <property type="protein sequence ID" value="KQJ93426.1"/>
    <property type="molecule type" value="Genomic_DNA"/>
</dbReference>
<reference evidence="2" key="2">
    <citation type="submission" date="2017-06" db="EMBL/GenBank/DDBJ databases">
        <title>WGS assembly of Brachypodium distachyon.</title>
        <authorList>
            <consortium name="The International Brachypodium Initiative"/>
            <person name="Lucas S."/>
            <person name="Harmon-Smith M."/>
            <person name="Lail K."/>
            <person name="Tice H."/>
            <person name="Grimwood J."/>
            <person name="Bruce D."/>
            <person name="Barry K."/>
            <person name="Shu S."/>
            <person name="Lindquist E."/>
            <person name="Wang M."/>
            <person name="Pitluck S."/>
            <person name="Vogel J.P."/>
            <person name="Garvin D.F."/>
            <person name="Mockler T.C."/>
            <person name="Schmutz J."/>
            <person name="Rokhsar D."/>
            <person name="Bevan M.W."/>
        </authorList>
    </citation>
    <scope>NUCLEOTIDE SEQUENCE</scope>
    <source>
        <strain evidence="2">Bd21</strain>
    </source>
</reference>
<proteinExistence type="predicted"/>
<reference evidence="2 3" key="1">
    <citation type="journal article" date="2010" name="Nature">
        <title>Genome sequencing and analysis of the model grass Brachypodium distachyon.</title>
        <authorList>
            <consortium name="International Brachypodium Initiative"/>
        </authorList>
    </citation>
    <scope>NUCLEOTIDE SEQUENCE [LARGE SCALE GENOMIC DNA]</scope>
    <source>
        <strain evidence="2 3">Bd21</strain>
    </source>
</reference>
<dbReference type="AlphaFoldDB" id="A0A0Q3HJ73"/>
<evidence type="ECO:0000313" key="4">
    <source>
        <dbReference type="Proteomes" id="UP000008810"/>
    </source>
</evidence>
<feature type="non-terminal residue" evidence="2">
    <location>
        <position position="206"/>
    </location>
</feature>
<feature type="compositionally biased region" description="Low complexity" evidence="1">
    <location>
        <begin position="21"/>
        <end position="44"/>
    </location>
</feature>